<name>M7TK48_EUTLA</name>
<feature type="compositionally biased region" description="Low complexity" evidence="1">
    <location>
        <begin position="728"/>
        <end position="746"/>
    </location>
</feature>
<proteinExistence type="predicted"/>
<feature type="transmembrane region" description="Helical" evidence="2">
    <location>
        <begin position="540"/>
        <end position="556"/>
    </location>
</feature>
<dbReference type="OrthoDB" id="1932925at2759"/>
<feature type="transmembrane region" description="Helical" evidence="2">
    <location>
        <begin position="48"/>
        <end position="65"/>
    </location>
</feature>
<feature type="region of interest" description="Disordered" evidence="1">
    <location>
        <begin position="683"/>
        <end position="746"/>
    </location>
</feature>
<accession>M7TK48</accession>
<sequence>MLIGFLMGYVGLLFGFLCDLCFSGRLLPSMSFFRARPLTPQSLTPIPLHTLIVSTLAVILTIVGYQKFSFGQDDPYNCRALVHDGKWHIDHSIDPLAEPLLEWEPSGCQMLKYTSQHIHDCLQGRRVVFARDSTIRQIFWATSAKLGNPNARDPATDLVDMGEFLWDPWLNTTALKDELAKFVPQPYSDDGALLDDKMDSAALIVVGAPGLWAAHYGGGDDFYQLFRFRVDNVMGELMSPLEHNIKTSKISAPTNYNDSSNMILLAPVQVPAYDMLSSGREATITPGKIDLMNSYLSDKMPSEKSHMLWAHNKMTEGFKAAFDDSGLHVVGNVAANQADIVLNARCNNQRAASGGKGIGKGTCCTAYSRSRFETVFLDLGVVLSSLILCYKLLPGSVLFVAAVLANVFISMPGLLEFVCKGSEAIFRMPWDVKELRFRLGLDRFIVFAGIITASIVQRMTRFRAYHREAGFTTALTAGPWGEPAWALDPLLRAIAREHPKWVSRKPFVLLLCAAALPVFFAFTSAHFLPSKPGYNALHPYISWLPILAFLALRNASPWVRKRYMRLPAALGRISLETYVLQYHMWLGNDATAKLATGLLDRYGSPLLLHGRGDDGRFMSAYVGRPMETIILTAFFVAVAAATHRATEVLAQRLFGPSKLFGPQREEGEGEEERRGRLRHRLHHHYRPPPLDDYTIHPLPLGGDAERHSSSSSNNNEDVVERSGGGAIAGPSSSSFSSDPGPSSVASERATLGTVFELVDLNSSGGGGGERRRQQGTSASISVEEIGGNNDHVVDVEQGRDGASVHLDPLPVLAIVDTSKI</sequence>
<feature type="transmembrane region" description="Helical" evidence="2">
    <location>
        <begin position="507"/>
        <end position="528"/>
    </location>
</feature>
<dbReference type="Proteomes" id="UP000012174">
    <property type="component" value="Unassembled WGS sequence"/>
</dbReference>
<dbReference type="HOGENOM" id="CLU_344843_0_0_1"/>
<keyword evidence="5" id="KW-1185">Reference proteome</keyword>
<dbReference type="eggNOG" id="KOG1699">
    <property type="taxonomic scope" value="Eukaryota"/>
</dbReference>
<dbReference type="KEGG" id="ela:UCREL1_5922"/>
<dbReference type="Pfam" id="PF07779">
    <property type="entry name" value="Cas1_AcylT"/>
    <property type="match status" value="1"/>
</dbReference>
<evidence type="ECO:0000259" key="3">
    <source>
        <dbReference type="Pfam" id="PF07779"/>
    </source>
</evidence>
<protein>
    <submittedName>
        <fullName evidence="4">Putative cas1 domain-containing protein</fullName>
    </submittedName>
</protein>
<feature type="domain" description="Cas1p 10 TM acyl transferase" evidence="3">
    <location>
        <begin position="404"/>
        <end position="656"/>
    </location>
</feature>
<evidence type="ECO:0000313" key="5">
    <source>
        <dbReference type="Proteomes" id="UP000012174"/>
    </source>
</evidence>
<dbReference type="AlphaFoldDB" id="M7TK48"/>
<feature type="transmembrane region" description="Helical" evidence="2">
    <location>
        <begin position="397"/>
        <end position="415"/>
    </location>
</feature>
<evidence type="ECO:0000313" key="4">
    <source>
        <dbReference type="EMBL" id="EMR67085.1"/>
    </source>
</evidence>
<dbReference type="EMBL" id="KB706532">
    <property type="protein sequence ID" value="EMR67085.1"/>
    <property type="molecule type" value="Genomic_DNA"/>
</dbReference>
<keyword evidence="2" id="KW-0812">Transmembrane</keyword>
<keyword evidence="2" id="KW-1133">Transmembrane helix</keyword>
<organism evidence="4 5">
    <name type="scientific">Eutypa lata (strain UCR-EL1)</name>
    <name type="common">Grapevine dieback disease fungus</name>
    <name type="synonym">Eutypa armeniacae</name>
    <dbReference type="NCBI Taxonomy" id="1287681"/>
    <lineage>
        <taxon>Eukaryota</taxon>
        <taxon>Fungi</taxon>
        <taxon>Dikarya</taxon>
        <taxon>Ascomycota</taxon>
        <taxon>Pezizomycotina</taxon>
        <taxon>Sordariomycetes</taxon>
        <taxon>Xylariomycetidae</taxon>
        <taxon>Xylariales</taxon>
        <taxon>Diatrypaceae</taxon>
        <taxon>Eutypa</taxon>
    </lineage>
</organism>
<evidence type="ECO:0000256" key="2">
    <source>
        <dbReference type="SAM" id="Phobius"/>
    </source>
</evidence>
<evidence type="ECO:0000256" key="1">
    <source>
        <dbReference type="SAM" id="MobiDB-lite"/>
    </source>
</evidence>
<feature type="transmembrane region" description="Helical" evidence="2">
    <location>
        <begin position="435"/>
        <end position="456"/>
    </location>
</feature>
<keyword evidence="2" id="KW-0472">Membrane</keyword>
<reference evidence="5" key="1">
    <citation type="journal article" date="2013" name="Genome Announc.">
        <title>Draft genome sequence of the grapevine dieback fungus Eutypa lata UCR-EL1.</title>
        <authorList>
            <person name="Blanco-Ulate B."/>
            <person name="Rolshausen P.E."/>
            <person name="Cantu D."/>
        </authorList>
    </citation>
    <scope>NUCLEOTIDE SEQUENCE [LARGE SCALE GENOMIC DNA]</scope>
    <source>
        <strain evidence="5">UCR-EL1</strain>
    </source>
</reference>
<gene>
    <name evidence="4" type="ORF">UCREL1_5922</name>
</gene>
<feature type="transmembrane region" description="Helical" evidence="2">
    <location>
        <begin position="6"/>
        <end position="27"/>
    </location>
</feature>
<dbReference type="InterPro" id="IPR012419">
    <property type="entry name" value="Cas1_AcylTrans_dom"/>
</dbReference>